<keyword evidence="2" id="KW-1185">Reference proteome</keyword>
<dbReference type="Proteomes" id="UP000198599">
    <property type="component" value="Unassembled WGS sequence"/>
</dbReference>
<dbReference type="AlphaFoldDB" id="A0A1I5D278"/>
<reference evidence="2" key="1">
    <citation type="submission" date="2016-10" db="EMBL/GenBank/DDBJ databases">
        <authorList>
            <person name="Varghese N."/>
            <person name="Submissions S."/>
        </authorList>
    </citation>
    <scope>NUCLEOTIDE SEQUENCE [LARGE SCALE GENOMIC DNA]</scope>
    <source>
        <strain evidence="2">DSM 28463</strain>
    </source>
</reference>
<accession>A0A1I5D278</accession>
<evidence type="ECO:0000313" key="1">
    <source>
        <dbReference type="EMBL" id="SFN93325.1"/>
    </source>
</evidence>
<evidence type="ECO:0000313" key="2">
    <source>
        <dbReference type="Proteomes" id="UP000198599"/>
    </source>
</evidence>
<proteinExistence type="predicted"/>
<organism evidence="1 2">
    <name type="scientific">Roseovarius lutimaris</name>
    <dbReference type="NCBI Taxonomy" id="1005928"/>
    <lineage>
        <taxon>Bacteria</taxon>
        <taxon>Pseudomonadati</taxon>
        <taxon>Pseudomonadota</taxon>
        <taxon>Alphaproteobacteria</taxon>
        <taxon>Rhodobacterales</taxon>
        <taxon>Roseobacteraceae</taxon>
        <taxon>Roseovarius</taxon>
    </lineage>
</organism>
<dbReference type="STRING" id="1005928.SAMN04487859_111131"/>
<name>A0A1I5D278_9RHOB</name>
<dbReference type="EMBL" id="FOVP01000011">
    <property type="protein sequence ID" value="SFN93325.1"/>
    <property type="molecule type" value="Genomic_DNA"/>
</dbReference>
<gene>
    <name evidence="1" type="ORF">SAMN04487859_111131</name>
</gene>
<dbReference type="RefSeq" id="WP_177193849.1">
    <property type="nucleotide sequence ID" value="NZ_FOVP01000011.1"/>
</dbReference>
<sequence>MANRAEEIKYEPVKPAAALPDWVTAYFTASEPANQVEPPHQSALEQMYAYYEA</sequence>
<protein>
    <submittedName>
        <fullName evidence="1">Uncharacterized protein</fullName>
    </submittedName>
</protein>